<feature type="region of interest" description="Disordered" evidence="2">
    <location>
        <begin position="42"/>
        <end position="80"/>
    </location>
</feature>
<evidence type="ECO:0000313" key="3">
    <source>
        <dbReference type="EMBL" id="ACZ09686.1"/>
    </source>
</evidence>
<dbReference type="HOGENOM" id="CLU_1081386_0_0_0"/>
<keyword evidence="1" id="KW-0175">Coiled coil</keyword>
<dbReference type="AlphaFoldDB" id="D1AN82"/>
<dbReference type="STRING" id="526218.Sterm_2842"/>
<accession>D1AN82</accession>
<reference evidence="3 4" key="2">
    <citation type="journal article" date="2010" name="Stand. Genomic Sci.">
        <title>Complete genome sequence of Sebaldella termitidis type strain (NCTC 11300).</title>
        <authorList>
            <person name="Harmon-Smith M."/>
            <person name="Celia L."/>
            <person name="Chertkov O."/>
            <person name="Lapidus A."/>
            <person name="Copeland A."/>
            <person name="Glavina Del Rio T."/>
            <person name="Nolan M."/>
            <person name="Lucas S."/>
            <person name="Tice H."/>
            <person name="Cheng J.F."/>
            <person name="Han C."/>
            <person name="Detter J.C."/>
            <person name="Bruce D."/>
            <person name="Goodwin L."/>
            <person name="Pitluck S."/>
            <person name="Pati A."/>
            <person name="Liolios K."/>
            <person name="Ivanova N."/>
            <person name="Mavromatis K."/>
            <person name="Mikhailova N."/>
            <person name="Chen A."/>
            <person name="Palaniappan K."/>
            <person name="Land M."/>
            <person name="Hauser L."/>
            <person name="Chang Y.J."/>
            <person name="Jeffries C.D."/>
            <person name="Brettin T."/>
            <person name="Goker M."/>
            <person name="Beck B."/>
            <person name="Bristow J."/>
            <person name="Eisen J.A."/>
            <person name="Markowitz V."/>
            <person name="Hugenholtz P."/>
            <person name="Kyrpides N.C."/>
            <person name="Klenk H.P."/>
            <person name="Chen F."/>
        </authorList>
    </citation>
    <scope>NUCLEOTIDE SEQUENCE [LARGE SCALE GENOMIC DNA]</scope>
    <source>
        <strain evidence="4">ATCC 33386 / NCTC 11300</strain>
    </source>
</reference>
<gene>
    <name evidence="3" type="ordered locus">Sterm_2842</name>
</gene>
<organism evidence="3 4">
    <name type="scientific">Sebaldella termitidis (strain ATCC 33386 / NCTC 11300)</name>
    <dbReference type="NCBI Taxonomy" id="526218"/>
    <lineage>
        <taxon>Bacteria</taxon>
        <taxon>Fusobacteriati</taxon>
        <taxon>Fusobacteriota</taxon>
        <taxon>Fusobacteriia</taxon>
        <taxon>Fusobacteriales</taxon>
        <taxon>Leptotrichiaceae</taxon>
        <taxon>Sebaldella</taxon>
    </lineage>
</organism>
<name>D1AN82_SEBTE</name>
<feature type="compositionally biased region" description="Basic and acidic residues" evidence="2">
    <location>
        <begin position="50"/>
        <end position="80"/>
    </location>
</feature>
<dbReference type="EMBL" id="CP001739">
    <property type="protein sequence ID" value="ACZ09686.1"/>
    <property type="molecule type" value="Genomic_DNA"/>
</dbReference>
<proteinExistence type="predicted"/>
<evidence type="ECO:0000313" key="4">
    <source>
        <dbReference type="Proteomes" id="UP000000845"/>
    </source>
</evidence>
<keyword evidence="4" id="KW-1185">Reference proteome</keyword>
<reference evidence="4" key="1">
    <citation type="submission" date="2009-09" db="EMBL/GenBank/DDBJ databases">
        <title>The complete chromosome of Sebaldella termitidis ATCC 33386.</title>
        <authorList>
            <consortium name="US DOE Joint Genome Institute (JGI-PGF)"/>
            <person name="Lucas S."/>
            <person name="Copeland A."/>
            <person name="Lapidus A."/>
            <person name="Glavina del Rio T."/>
            <person name="Dalin E."/>
            <person name="Tice H."/>
            <person name="Bruce D."/>
            <person name="Goodwin L."/>
            <person name="Pitluck S."/>
            <person name="Kyrpides N."/>
            <person name="Mavromatis K."/>
            <person name="Ivanova N."/>
            <person name="Mikhailova N."/>
            <person name="Sims D."/>
            <person name="Meincke L."/>
            <person name="Brettin T."/>
            <person name="Detter J.C."/>
            <person name="Han C."/>
            <person name="Larimer F."/>
            <person name="Land M."/>
            <person name="Hauser L."/>
            <person name="Markowitz V."/>
            <person name="Cheng J.F."/>
            <person name="Hugenholtz P."/>
            <person name="Woyke T."/>
            <person name="Wu D."/>
            <person name="Eisen J.A."/>
        </authorList>
    </citation>
    <scope>NUCLEOTIDE SEQUENCE [LARGE SCALE GENOMIC DNA]</scope>
    <source>
        <strain evidence="4">ATCC 33386 / NCTC 11300</strain>
    </source>
</reference>
<dbReference type="RefSeq" id="WP_012862280.1">
    <property type="nucleotide sequence ID" value="NC_013517.1"/>
</dbReference>
<evidence type="ECO:0000256" key="1">
    <source>
        <dbReference type="SAM" id="Coils"/>
    </source>
</evidence>
<evidence type="ECO:0000256" key="2">
    <source>
        <dbReference type="SAM" id="MobiDB-lite"/>
    </source>
</evidence>
<sequence length="257" mass="30123">MDIKLIDQLYIKLSPEYKTKKEVYERIKRELSLEMQTDSIKRKHERYLKKKETGQDKKTGQKNQRQDKKNRTTGQDKKTKVQAEIIANPENLTDKEIMEKHGVSNGSFYEYKKPIRPYLIERARRILEDTVKFAYPEGTEILKKVKAKKKKILMDLVDSIEENSTDKDLQIAINKAITNIRLIEKEIQTDLQVISIYTQAEYEKQLTEENIEIDKFELSKEKARDLNGTNEEVNEEDVKNIVKKIQGLKGVNDEGSE</sequence>
<dbReference type="Proteomes" id="UP000000845">
    <property type="component" value="Chromosome"/>
</dbReference>
<dbReference type="KEGG" id="str:Sterm_2842"/>
<feature type="coiled-coil region" evidence="1">
    <location>
        <begin position="199"/>
        <end position="236"/>
    </location>
</feature>
<protein>
    <submittedName>
        <fullName evidence="3">Uncharacterized protein</fullName>
    </submittedName>
</protein>